<dbReference type="Pfam" id="PF13413">
    <property type="entry name" value="HTH_25"/>
    <property type="match status" value="1"/>
</dbReference>
<comment type="caution">
    <text evidence="3">The sequence shown here is derived from an EMBL/GenBank/DDBJ whole genome shotgun (WGS) entry which is preliminary data.</text>
</comment>
<dbReference type="CDD" id="cd00093">
    <property type="entry name" value="HTH_XRE"/>
    <property type="match status" value="1"/>
</dbReference>
<reference evidence="3 4" key="1">
    <citation type="submission" date="2011-06" db="EMBL/GenBank/DDBJ databases">
        <authorList>
            <person name="Muzny D."/>
            <person name="Qin X."/>
            <person name="Deng J."/>
            <person name="Jiang H."/>
            <person name="Liu Y."/>
            <person name="Qu J."/>
            <person name="Song X.-Z."/>
            <person name="Zhang L."/>
            <person name="Thornton R."/>
            <person name="Coyle M."/>
            <person name="Francisco L."/>
            <person name="Jackson L."/>
            <person name="Javaid M."/>
            <person name="Korchina V."/>
            <person name="Kovar C."/>
            <person name="Mata R."/>
            <person name="Mathew T."/>
            <person name="Ngo R."/>
            <person name="Nguyen L."/>
            <person name="Nguyen N."/>
            <person name="Okwuonu G."/>
            <person name="Ongeri F."/>
            <person name="Pham C."/>
            <person name="Simmons D."/>
            <person name="Wilczek-Boney K."/>
            <person name="Hale W."/>
            <person name="Jakkamsetti A."/>
            <person name="Pham P."/>
            <person name="Ruth R."/>
            <person name="San Lucas F."/>
            <person name="Warren J."/>
            <person name="Zhang J."/>
            <person name="Zhao Z."/>
            <person name="Zhou C."/>
            <person name="Zhu D."/>
            <person name="Lee S."/>
            <person name="Bess C."/>
            <person name="Blankenburg K."/>
            <person name="Forbes L."/>
            <person name="Fu Q."/>
            <person name="Gubbala S."/>
            <person name="Hirani K."/>
            <person name="Jayaseelan J.C."/>
            <person name="Lara F."/>
            <person name="Munidasa M."/>
            <person name="Palculict T."/>
            <person name="Patil S."/>
            <person name="Pu L.-L."/>
            <person name="Saada N."/>
            <person name="Tang L."/>
            <person name="Weissenberger G."/>
            <person name="Zhu Y."/>
            <person name="Hemphill L."/>
            <person name="Shang Y."/>
            <person name="Youmans B."/>
            <person name="Ayvaz T."/>
            <person name="Ross M."/>
            <person name="Santibanez J."/>
            <person name="Aqrawi P."/>
            <person name="Gross S."/>
            <person name="Joshi V."/>
            <person name="Fowler G."/>
            <person name="Nazareth L."/>
            <person name="Reid J."/>
            <person name="Worley K."/>
            <person name="Petrosino J."/>
            <person name="Highlander S."/>
            <person name="Gibbs R."/>
        </authorList>
    </citation>
    <scope>NUCLEOTIDE SEQUENCE [LARGE SCALE GENOMIC DNA]</scope>
    <source>
        <strain evidence="3 4">9715</strain>
    </source>
</reference>
<dbReference type="Proteomes" id="UP000005336">
    <property type="component" value="Unassembled WGS sequence"/>
</dbReference>
<evidence type="ECO:0000259" key="2">
    <source>
        <dbReference type="PROSITE" id="PS50943"/>
    </source>
</evidence>
<dbReference type="InterPro" id="IPR025194">
    <property type="entry name" value="RodZ-like_C"/>
</dbReference>
<name>G4CRZ8_9NEIS</name>
<dbReference type="HOGENOM" id="CLU_047530_3_0_4"/>
<evidence type="ECO:0000256" key="1">
    <source>
        <dbReference type="SAM" id="Phobius"/>
    </source>
</evidence>
<dbReference type="InterPro" id="IPR050400">
    <property type="entry name" value="Bact_Cytoskel_RodZ"/>
</dbReference>
<dbReference type="SMART" id="SM00530">
    <property type="entry name" value="HTH_XRE"/>
    <property type="match status" value="1"/>
</dbReference>
<sequence length="286" mass="30866">MNINPDAQELGKMLIALREQKGMTLAEVAERLKLPVDKVAALEMGDYRQLPDMVFVRGFLRAYGRLVQADEAVLTGLLDKVAPVSEKNIFSGYKKSDKERYAYLEEKKSFPGWIVAVCAAAVAVGGVFIWQSKSATQKAADDMQAQSSTEQVMQQATELKQKNVTVVPMEEGNVAASAASAASAPAVSAASAASAPSDEQETLVVAADELYIKVRYRTKLVVKDKTGAELVNQIVPAASEHRFKGNAPYDVRIGVVHGSIVNFGGQEINWAPYLVGRTTAVFKVGQ</sequence>
<dbReference type="RefSeq" id="WP_009116999.1">
    <property type="nucleotide sequence ID" value="NZ_JH165159.1"/>
</dbReference>
<keyword evidence="1" id="KW-0812">Transmembrane</keyword>
<dbReference type="InterPro" id="IPR010982">
    <property type="entry name" value="Lambda_DNA-bd_dom_sf"/>
</dbReference>
<keyword evidence="1" id="KW-1133">Transmembrane helix</keyword>
<dbReference type="Gene3D" id="1.10.260.40">
    <property type="entry name" value="lambda repressor-like DNA-binding domains"/>
    <property type="match status" value="1"/>
</dbReference>
<accession>G4CRZ8</accession>
<proteinExistence type="predicted"/>
<protein>
    <submittedName>
        <fullName evidence="3">Helix-turn-helix domain protein</fullName>
    </submittedName>
</protein>
<dbReference type="PANTHER" id="PTHR34475:SF1">
    <property type="entry name" value="CYTOSKELETON PROTEIN RODZ"/>
    <property type="match status" value="1"/>
</dbReference>
<organism evidence="3 4">
    <name type="scientific">Neisseria wadsworthii 9715</name>
    <dbReference type="NCBI Taxonomy" id="1030841"/>
    <lineage>
        <taxon>Bacteria</taxon>
        <taxon>Pseudomonadati</taxon>
        <taxon>Pseudomonadota</taxon>
        <taxon>Betaproteobacteria</taxon>
        <taxon>Neisseriales</taxon>
        <taxon>Neisseriaceae</taxon>
        <taxon>Neisseria</taxon>
    </lineage>
</organism>
<dbReference type="AlphaFoldDB" id="G4CRZ8"/>
<feature type="domain" description="HTH cro/C1-type" evidence="2">
    <location>
        <begin position="14"/>
        <end position="32"/>
    </location>
</feature>
<dbReference type="PANTHER" id="PTHR34475">
    <property type="match status" value="1"/>
</dbReference>
<keyword evidence="1" id="KW-0472">Membrane</keyword>
<dbReference type="SUPFAM" id="SSF47413">
    <property type="entry name" value="lambda repressor-like DNA-binding domains"/>
    <property type="match status" value="1"/>
</dbReference>
<feature type="transmembrane region" description="Helical" evidence="1">
    <location>
        <begin position="110"/>
        <end position="130"/>
    </location>
</feature>
<evidence type="ECO:0000313" key="3">
    <source>
        <dbReference type="EMBL" id="EGZ44912.1"/>
    </source>
</evidence>
<dbReference type="EMBL" id="AGAZ01000063">
    <property type="protein sequence ID" value="EGZ44912.1"/>
    <property type="molecule type" value="Genomic_DNA"/>
</dbReference>
<evidence type="ECO:0000313" key="4">
    <source>
        <dbReference type="Proteomes" id="UP000005336"/>
    </source>
</evidence>
<keyword evidence="4" id="KW-1185">Reference proteome</keyword>
<dbReference type="GO" id="GO:0003677">
    <property type="term" value="F:DNA binding"/>
    <property type="evidence" value="ECO:0007669"/>
    <property type="project" value="InterPro"/>
</dbReference>
<dbReference type="STRING" id="1030841.HMPREF9370_1858"/>
<gene>
    <name evidence="3" type="ORF">HMPREF9370_1858</name>
</gene>
<dbReference type="PROSITE" id="PS50943">
    <property type="entry name" value="HTH_CROC1"/>
    <property type="match status" value="1"/>
</dbReference>
<dbReference type="OrthoDB" id="8561330at2"/>
<dbReference type="Pfam" id="PF13464">
    <property type="entry name" value="RodZ_C"/>
    <property type="match status" value="1"/>
</dbReference>
<dbReference type="PATRIC" id="fig|1030841.3.peg.1847"/>
<dbReference type="InterPro" id="IPR001387">
    <property type="entry name" value="Cro/C1-type_HTH"/>
</dbReference>